<evidence type="ECO:0000256" key="8">
    <source>
        <dbReference type="ARBA" id="ARBA00048617"/>
    </source>
</evidence>
<feature type="domain" description="Tetrapyrrole biosynthesis uroporphyrinogen III synthase" evidence="10">
    <location>
        <begin position="22"/>
        <end position="246"/>
    </location>
</feature>
<dbReference type="EC" id="4.2.1.75" evidence="3 9"/>
<dbReference type="InterPro" id="IPR039793">
    <property type="entry name" value="UROS/Hem4"/>
</dbReference>
<keyword evidence="5 9" id="KW-0627">Porphyrin biosynthesis</keyword>
<dbReference type="InterPro" id="IPR003754">
    <property type="entry name" value="4pyrrol_synth_uPrphyn_synth"/>
</dbReference>
<dbReference type="RefSeq" id="WP_144160618.1">
    <property type="nucleotide sequence ID" value="NZ_CAUPKR010000001.1"/>
</dbReference>
<evidence type="ECO:0000256" key="9">
    <source>
        <dbReference type="RuleBase" id="RU366031"/>
    </source>
</evidence>
<sequence>MSATPREVRVFLSRHSSQAEKFTEPLKDAPCDVSCVPVIETEIWKREENVQFLKRFNEFDWLFFTSAKGVRFFYETIAWLGYDMIDLSNKKIAAVGTGTAAEIEKKGLTVHFIPSTFDAEHMGEEFLEIDRPKNVLLIKGELSKTTIDEKFERQQLSFENMYVYRTVINFSAQEQLNQLYKERPFDYYVFTSPSSIHAFFTLLDQTPGEIYEKPCFCIGATTQEEALQTGFTKTYVPEEYTLHGLADRVKQVLEEELK</sequence>
<evidence type="ECO:0000256" key="4">
    <source>
        <dbReference type="ARBA" id="ARBA00023239"/>
    </source>
</evidence>
<gene>
    <name evidence="11" type="ORF">KQ486_06250</name>
</gene>
<dbReference type="Proteomes" id="UP000812672">
    <property type="component" value="Unassembled WGS sequence"/>
</dbReference>
<evidence type="ECO:0000256" key="7">
    <source>
        <dbReference type="ARBA" id="ARBA00040167"/>
    </source>
</evidence>
<comment type="caution">
    <text evidence="11">The sequence shown here is derived from an EMBL/GenBank/DDBJ whole genome shotgun (WGS) entry which is preliminary data.</text>
</comment>
<evidence type="ECO:0000256" key="6">
    <source>
        <dbReference type="ARBA" id="ARBA00037589"/>
    </source>
</evidence>
<dbReference type="InterPro" id="IPR036108">
    <property type="entry name" value="4pyrrol_syn_uPrphyn_synt_sf"/>
</dbReference>
<dbReference type="Gene3D" id="3.40.50.10090">
    <property type="match status" value="2"/>
</dbReference>
<evidence type="ECO:0000313" key="12">
    <source>
        <dbReference type="Proteomes" id="UP000812672"/>
    </source>
</evidence>
<comment type="similarity">
    <text evidence="2 9">Belongs to the uroporphyrinogen-III synthase family.</text>
</comment>
<comment type="catalytic activity">
    <reaction evidence="8 9">
        <text>hydroxymethylbilane = uroporphyrinogen III + H2O</text>
        <dbReference type="Rhea" id="RHEA:18965"/>
        <dbReference type="ChEBI" id="CHEBI:15377"/>
        <dbReference type="ChEBI" id="CHEBI:57308"/>
        <dbReference type="ChEBI" id="CHEBI:57845"/>
        <dbReference type="EC" id="4.2.1.75"/>
    </reaction>
</comment>
<reference evidence="11 12" key="1">
    <citation type="journal article" date="2011" name="Int. J. Syst. Evol. Microbiol.">
        <title>Allobacillus halotolerans gen. nov., sp. nov. isolated from shrimp paste.</title>
        <authorList>
            <person name="Sheu S.Y."/>
            <person name="Arun A.B."/>
            <person name="Jiang S.R."/>
            <person name="Young C.C."/>
            <person name="Chen W.M."/>
        </authorList>
    </citation>
    <scope>NUCLEOTIDE SEQUENCE [LARGE SCALE GENOMIC DNA]</scope>
    <source>
        <strain evidence="11 12">LMG 24826</strain>
    </source>
</reference>
<organism evidence="11 12">
    <name type="scientific">Allobacillus halotolerans</name>
    <dbReference type="NCBI Taxonomy" id="570278"/>
    <lineage>
        <taxon>Bacteria</taxon>
        <taxon>Bacillati</taxon>
        <taxon>Bacillota</taxon>
        <taxon>Bacilli</taxon>
        <taxon>Bacillales</taxon>
        <taxon>Bacillaceae</taxon>
        <taxon>Allobacillus</taxon>
    </lineage>
</organism>
<proteinExistence type="inferred from homology"/>
<dbReference type="PANTHER" id="PTHR38042">
    <property type="entry name" value="UROPORPHYRINOGEN-III SYNTHASE, CHLOROPLASTIC"/>
    <property type="match status" value="1"/>
</dbReference>
<keyword evidence="12" id="KW-1185">Reference proteome</keyword>
<evidence type="ECO:0000256" key="1">
    <source>
        <dbReference type="ARBA" id="ARBA00004772"/>
    </source>
</evidence>
<comment type="function">
    <text evidence="6 9">Catalyzes cyclization of the linear tetrapyrrole, hydroxymethylbilane, to the macrocyclic uroporphyrinogen III.</text>
</comment>
<keyword evidence="4 9" id="KW-0456">Lyase</keyword>
<dbReference type="PANTHER" id="PTHR38042:SF1">
    <property type="entry name" value="UROPORPHYRINOGEN-III SYNTHASE, CHLOROPLASTIC"/>
    <property type="match status" value="1"/>
</dbReference>
<evidence type="ECO:0000256" key="5">
    <source>
        <dbReference type="ARBA" id="ARBA00023244"/>
    </source>
</evidence>
<name>A0ABS6GNY6_9BACI</name>
<comment type="pathway">
    <text evidence="1 9">Porphyrin-containing compound metabolism; protoporphyrin-IX biosynthesis; coproporphyrinogen-III from 5-aminolevulinate: step 3/4.</text>
</comment>
<dbReference type="SUPFAM" id="SSF69618">
    <property type="entry name" value="HemD-like"/>
    <property type="match status" value="1"/>
</dbReference>
<dbReference type="CDD" id="cd06578">
    <property type="entry name" value="HemD"/>
    <property type="match status" value="1"/>
</dbReference>
<protein>
    <recommendedName>
        <fullName evidence="7 9">Uroporphyrinogen-III synthase</fullName>
        <ecNumber evidence="3 9">4.2.1.75</ecNumber>
    </recommendedName>
</protein>
<evidence type="ECO:0000259" key="10">
    <source>
        <dbReference type="Pfam" id="PF02602"/>
    </source>
</evidence>
<evidence type="ECO:0000256" key="3">
    <source>
        <dbReference type="ARBA" id="ARBA00013109"/>
    </source>
</evidence>
<dbReference type="Pfam" id="PF02602">
    <property type="entry name" value="HEM4"/>
    <property type="match status" value="1"/>
</dbReference>
<evidence type="ECO:0000313" key="11">
    <source>
        <dbReference type="EMBL" id="MBU6080613.1"/>
    </source>
</evidence>
<dbReference type="EMBL" id="JAHLZF010000007">
    <property type="protein sequence ID" value="MBU6080613.1"/>
    <property type="molecule type" value="Genomic_DNA"/>
</dbReference>
<accession>A0ABS6GNY6</accession>
<evidence type="ECO:0000256" key="2">
    <source>
        <dbReference type="ARBA" id="ARBA00008133"/>
    </source>
</evidence>